<sequence>MSLFDMEFIAKLFKFNQSLFFPPSTPSSSRPPEEITCSYGGNRTE</sequence>
<dbReference type="EMBL" id="UINC01036100">
    <property type="protein sequence ID" value="SVB29551.1"/>
    <property type="molecule type" value="Genomic_DNA"/>
</dbReference>
<evidence type="ECO:0000256" key="1">
    <source>
        <dbReference type="SAM" id="MobiDB-lite"/>
    </source>
</evidence>
<protein>
    <submittedName>
        <fullName evidence="2">Uncharacterized protein</fullName>
    </submittedName>
</protein>
<organism evidence="2">
    <name type="scientific">marine metagenome</name>
    <dbReference type="NCBI Taxonomy" id="408172"/>
    <lineage>
        <taxon>unclassified sequences</taxon>
        <taxon>metagenomes</taxon>
        <taxon>ecological metagenomes</taxon>
    </lineage>
</organism>
<feature type="region of interest" description="Disordered" evidence="1">
    <location>
        <begin position="23"/>
        <end position="45"/>
    </location>
</feature>
<evidence type="ECO:0000313" key="2">
    <source>
        <dbReference type="EMBL" id="SVB29551.1"/>
    </source>
</evidence>
<name>A0A382CVJ7_9ZZZZ</name>
<proteinExistence type="predicted"/>
<accession>A0A382CVJ7</accession>
<reference evidence="2" key="1">
    <citation type="submission" date="2018-05" db="EMBL/GenBank/DDBJ databases">
        <authorList>
            <person name="Lanie J.A."/>
            <person name="Ng W.-L."/>
            <person name="Kazmierczak K.M."/>
            <person name="Andrzejewski T.M."/>
            <person name="Davidsen T.M."/>
            <person name="Wayne K.J."/>
            <person name="Tettelin H."/>
            <person name="Glass J.I."/>
            <person name="Rusch D."/>
            <person name="Podicherti R."/>
            <person name="Tsui H.-C.T."/>
            <person name="Winkler M.E."/>
        </authorList>
    </citation>
    <scope>NUCLEOTIDE SEQUENCE</scope>
</reference>
<gene>
    <name evidence="2" type="ORF">METZ01_LOCUS182405</name>
</gene>
<dbReference type="AlphaFoldDB" id="A0A382CVJ7"/>